<evidence type="ECO:0000256" key="6">
    <source>
        <dbReference type="SAM" id="MobiDB-lite"/>
    </source>
</evidence>
<dbReference type="PANTHER" id="PTHR15660:SF1">
    <property type="entry name" value="BRISC AND BRCA1-A COMPLEX MEMBER 1"/>
    <property type="match status" value="1"/>
</dbReference>
<dbReference type="InterPro" id="IPR026126">
    <property type="entry name" value="BABAM1"/>
</dbReference>
<name>A0ABD1TZ43_9LAMI</name>
<accession>A0ABD1TZ43</accession>
<dbReference type="Pfam" id="PF00481">
    <property type="entry name" value="PP2C"/>
    <property type="match status" value="1"/>
</dbReference>
<dbReference type="AlphaFoldDB" id="A0ABD1TZ43"/>
<dbReference type="GO" id="GO:0005634">
    <property type="term" value="C:nucleus"/>
    <property type="evidence" value="ECO:0007669"/>
    <property type="project" value="UniProtKB-SubCell"/>
</dbReference>
<evidence type="ECO:0000256" key="5">
    <source>
        <dbReference type="ARBA" id="ARBA00023242"/>
    </source>
</evidence>
<evidence type="ECO:0000313" key="9">
    <source>
        <dbReference type="Proteomes" id="UP001604336"/>
    </source>
</evidence>
<feature type="region of interest" description="Disordered" evidence="6">
    <location>
        <begin position="1"/>
        <end position="23"/>
    </location>
</feature>
<proteinExistence type="predicted"/>
<dbReference type="SUPFAM" id="SSF81606">
    <property type="entry name" value="PP2C-like"/>
    <property type="match status" value="1"/>
</dbReference>
<reference evidence="9" key="1">
    <citation type="submission" date="2024-07" db="EMBL/GenBank/DDBJ databases">
        <title>Two chromosome-level genome assemblies of Korean endemic species Abeliophyllum distichum and Forsythia ovata (Oleaceae).</title>
        <authorList>
            <person name="Jang H."/>
        </authorList>
    </citation>
    <scope>NUCLEOTIDE SEQUENCE [LARGE SCALE GENOMIC DNA]</scope>
</reference>
<comment type="subcellular location">
    <subcellularLocation>
        <location evidence="1">Nucleus</location>
    </subcellularLocation>
</comment>
<dbReference type="GO" id="GO:0006281">
    <property type="term" value="P:DNA repair"/>
    <property type="evidence" value="ECO:0007669"/>
    <property type="project" value="UniProtKB-KW"/>
</dbReference>
<evidence type="ECO:0000256" key="3">
    <source>
        <dbReference type="ARBA" id="ARBA00022763"/>
    </source>
</evidence>
<dbReference type="InterPro" id="IPR001932">
    <property type="entry name" value="PPM-type_phosphatase-like_dom"/>
</dbReference>
<protein>
    <submittedName>
        <fullName evidence="8">PPM-type phosphatase domain-containing protein</fullName>
    </submittedName>
</protein>
<dbReference type="Proteomes" id="UP001604336">
    <property type="component" value="Unassembled WGS sequence"/>
</dbReference>
<sequence>MEGTEGQSAAPPPGVPPSLPGPRAVRYTLPPARLFNEDILFCLDAGPETMVEMKVATGPNGRPFTRLESIKQAILLFINAKLTINPDHRFAFAALTKTFSWLRKEFSSEVDPATAALRGISVDSSSSHADLTQLFRVAAHEAKKSRAQSRIFRVILLYCRSSVLPQYQLPTTQKLFTLDVVYLHDKPGPDNCPQRVYDTLVEALEQVSEYEGYIYESGQGLTRVLFRHMCQLLSHPQQRCVQDDFDLPKSLTKKSPPAESAPVEENAVQKAVVPVATITVEERTEDGANLDIPMVHSPYLRRLFLFLDSNSICKRRKTSKVDMGICASVASEIHDDAYGQENAVYYREIGNTNGVQVIGSTYSHPGSKGLNQDSAILFQGYGLEDGAFCGVFDGHGKNGHIVSKLVRNRLPSLLLNQRNAIAKISKSALNTSSPKQSERVHGELVVPSKNFMKWREACLTAFKVMDKELKLLDELDFSCSGTTAVAVVKQEEDLVIANLGDSRAVLGTKTQNGIKAVQLTTDFKPGVTEEAERIKKCNGRVLALKEEPHIQRVWLPHEDSPGLAMSRAFGDFLLKNYGIISIPDISYHHISPNDQFLVLATDGVWDVLNNDQVISIVASADNEEAAAKAVVDSSAAAWKRKFPNSKRDDCTVICLFLQTRINMIYS</sequence>
<dbReference type="Gene3D" id="3.60.40.10">
    <property type="entry name" value="PPM-type phosphatase domain"/>
    <property type="match status" value="1"/>
</dbReference>
<evidence type="ECO:0000256" key="2">
    <source>
        <dbReference type="ARBA" id="ARBA00022490"/>
    </source>
</evidence>
<feature type="compositionally biased region" description="Pro residues" evidence="6">
    <location>
        <begin position="10"/>
        <end position="20"/>
    </location>
</feature>
<dbReference type="EMBL" id="JBFOLK010000004">
    <property type="protein sequence ID" value="KAL2517838.1"/>
    <property type="molecule type" value="Genomic_DNA"/>
</dbReference>
<dbReference type="PROSITE" id="PS51746">
    <property type="entry name" value="PPM_2"/>
    <property type="match status" value="1"/>
</dbReference>
<evidence type="ECO:0000256" key="4">
    <source>
        <dbReference type="ARBA" id="ARBA00023204"/>
    </source>
</evidence>
<keyword evidence="9" id="KW-1185">Reference proteome</keyword>
<dbReference type="CDD" id="cd00143">
    <property type="entry name" value="PP2Cc"/>
    <property type="match status" value="1"/>
</dbReference>
<evidence type="ECO:0000256" key="1">
    <source>
        <dbReference type="ARBA" id="ARBA00004123"/>
    </source>
</evidence>
<keyword evidence="4" id="KW-0234">DNA repair</keyword>
<dbReference type="InterPro" id="IPR036457">
    <property type="entry name" value="PPM-type-like_dom_sf"/>
</dbReference>
<dbReference type="PANTHER" id="PTHR15660">
    <property type="entry name" value="BRISC AND BRCA1-A COMPLEX MEMBER 1"/>
    <property type="match status" value="1"/>
</dbReference>
<keyword evidence="2" id="KW-0963">Cytoplasm</keyword>
<gene>
    <name evidence="8" type="ORF">Adt_14085</name>
</gene>
<dbReference type="SMART" id="SM00332">
    <property type="entry name" value="PP2Cc"/>
    <property type="match status" value="1"/>
</dbReference>
<evidence type="ECO:0000313" key="8">
    <source>
        <dbReference type="EMBL" id="KAL2517838.1"/>
    </source>
</evidence>
<organism evidence="8 9">
    <name type="scientific">Abeliophyllum distichum</name>
    <dbReference type="NCBI Taxonomy" id="126358"/>
    <lineage>
        <taxon>Eukaryota</taxon>
        <taxon>Viridiplantae</taxon>
        <taxon>Streptophyta</taxon>
        <taxon>Embryophyta</taxon>
        <taxon>Tracheophyta</taxon>
        <taxon>Spermatophyta</taxon>
        <taxon>Magnoliopsida</taxon>
        <taxon>eudicotyledons</taxon>
        <taxon>Gunneridae</taxon>
        <taxon>Pentapetalae</taxon>
        <taxon>asterids</taxon>
        <taxon>lamiids</taxon>
        <taxon>Lamiales</taxon>
        <taxon>Oleaceae</taxon>
        <taxon>Forsythieae</taxon>
        <taxon>Abeliophyllum</taxon>
    </lineage>
</organism>
<feature type="domain" description="PPM-type phosphatase" evidence="7">
    <location>
        <begin position="357"/>
        <end position="657"/>
    </location>
</feature>
<dbReference type="CDD" id="cd21502">
    <property type="entry name" value="vWA_BABAM1"/>
    <property type="match status" value="1"/>
</dbReference>
<comment type="caution">
    <text evidence="8">The sequence shown here is derived from an EMBL/GenBank/DDBJ whole genome shotgun (WGS) entry which is preliminary data.</text>
</comment>
<keyword evidence="5" id="KW-0539">Nucleus</keyword>
<keyword evidence="3" id="KW-0227">DNA damage</keyword>
<evidence type="ECO:0000259" key="7">
    <source>
        <dbReference type="PROSITE" id="PS51746"/>
    </source>
</evidence>